<dbReference type="EMBL" id="CP018258">
    <property type="protein sequence ID" value="APV43926.1"/>
    <property type="molecule type" value="Genomic_DNA"/>
</dbReference>
<keyword evidence="2" id="KW-1185">Reference proteome</keyword>
<dbReference type="Proteomes" id="UP000185934">
    <property type="component" value="Chromosome"/>
</dbReference>
<dbReference type="KEGG" id="dfo:Dform_00571"/>
<reference evidence="2" key="1">
    <citation type="submission" date="2016-11" db="EMBL/GenBank/DDBJ databases">
        <title>Dehalogenimonas formicexedens sp. nov., a chlorinated alkane respiring bacterium isolated from contaminated groundwater.</title>
        <authorList>
            <person name="Key T.A."/>
            <person name="Bowman K.S."/>
            <person name="Lee I."/>
            <person name="Chun J."/>
            <person name="Albuquerque L."/>
            <person name="da Costa M.S."/>
            <person name="Rainey F.A."/>
            <person name="Moe W.M."/>
        </authorList>
    </citation>
    <scope>NUCLEOTIDE SEQUENCE [LARGE SCALE GENOMIC DNA]</scope>
    <source>
        <strain evidence="2">NSZ-14</strain>
    </source>
</reference>
<sequence>MPKNTESKLQYYINLAEHGTEFDIDLIMKDLDSNTTIIDSKFIDYALSLVKSAKGIEVIGEYLFKGTQIQRNYCTLFFNRRDDWPIVKKAFMMGLIDEIQAFSK</sequence>
<evidence type="ECO:0000313" key="1">
    <source>
        <dbReference type="EMBL" id="APV43926.1"/>
    </source>
</evidence>
<name>A0A1P8F615_9CHLR</name>
<accession>A0A1P8F615</accession>
<dbReference type="AlphaFoldDB" id="A0A1P8F615"/>
<organism evidence="1 2">
    <name type="scientific">Dehalogenimonas formicexedens</name>
    <dbReference type="NCBI Taxonomy" id="1839801"/>
    <lineage>
        <taxon>Bacteria</taxon>
        <taxon>Bacillati</taxon>
        <taxon>Chloroflexota</taxon>
        <taxon>Dehalococcoidia</taxon>
        <taxon>Dehalococcoidales</taxon>
        <taxon>Dehalococcoidaceae</taxon>
        <taxon>Dehalogenimonas</taxon>
    </lineage>
</organism>
<dbReference type="OrthoDB" id="165560at2"/>
<proteinExistence type="predicted"/>
<gene>
    <name evidence="1" type="ORF">Dform_00571</name>
</gene>
<protein>
    <submittedName>
        <fullName evidence="1">Uncharacterized protein</fullName>
    </submittedName>
</protein>
<evidence type="ECO:0000313" key="2">
    <source>
        <dbReference type="Proteomes" id="UP000185934"/>
    </source>
</evidence>
<dbReference type="STRING" id="1839801.Dform_00571"/>
<dbReference type="RefSeq" id="WP_076003672.1">
    <property type="nucleotide sequence ID" value="NZ_CP018258.1"/>
</dbReference>